<dbReference type="PRINTS" id="PR00133">
    <property type="entry name" value="GLHYDRLASE3"/>
</dbReference>
<accession>A0A1H4L703</accession>
<dbReference type="InterPro" id="IPR002772">
    <property type="entry name" value="Glyco_hydro_3_C"/>
</dbReference>
<comment type="similarity">
    <text evidence="2">Belongs to the glycosyl hydrolase 3 family.</text>
</comment>
<name>A0A1H4L703_9BACT</name>
<feature type="domain" description="Glycoside hydrolase family 3 N-terminal" evidence="8">
    <location>
        <begin position="134"/>
        <end position="448"/>
    </location>
</feature>
<evidence type="ECO:0000256" key="4">
    <source>
        <dbReference type="ARBA" id="ARBA00022729"/>
    </source>
</evidence>
<dbReference type="Gene3D" id="3.40.50.1700">
    <property type="entry name" value="Glycoside hydrolase family 3 C-terminal domain"/>
    <property type="match status" value="1"/>
</dbReference>
<evidence type="ECO:0000256" key="5">
    <source>
        <dbReference type="ARBA" id="ARBA00022801"/>
    </source>
</evidence>
<evidence type="ECO:0000313" key="11">
    <source>
        <dbReference type="Proteomes" id="UP000182409"/>
    </source>
</evidence>
<dbReference type="PANTHER" id="PTHR30620">
    <property type="entry name" value="PERIPLASMIC BETA-GLUCOSIDASE-RELATED"/>
    <property type="match status" value="1"/>
</dbReference>
<reference evidence="10 11" key="1">
    <citation type="submission" date="2016-10" db="EMBL/GenBank/DDBJ databases">
        <authorList>
            <person name="de Groot N.N."/>
        </authorList>
    </citation>
    <scope>NUCLEOTIDE SEQUENCE [LARGE SCALE GENOMIC DNA]</scope>
    <source>
        <strain evidence="10 11">AB35.6</strain>
    </source>
</reference>
<dbReference type="Pfam" id="PF00933">
    <property type="entry name" value="Glyco_hydro_3"/>
    <property type="match status" value="1"/>
</dbReference>
<keyword evidence="4 7" id="KW-0732">Signal</keyword>
<evidence type="ECO:0000313" key="10">
    <source>
        <dbReference type="EMBL" id="SEB66501.1"/>
    </source>
</evidence>
<dbReference type="OrthoDB" id="9805821at2"/>
<dbReference type="InterPro" id="IPR036962">
    <property type="entry name" value="Glyco_hydro_3_N_sf"/>
</dbReference>
<dbReference type="Gene3D" id="3.20.20.300">
    <property type="entry name" value="Glycoside hydrolase, family 3, N-terminal domain"/>
    <property type="match status" value="1"/>
</dbReference>
<dbReference type="InterPro" id="IPR001764">
    <property type="entry name" value="Glyco_hydro_3_N"/>
</dbReference>
<dbReference type="RefSeq" id="WP_074655848.1">
    <property type="nucleotide sequence ID" value="NZ_FNSD01000001.1"/>
</dbReference>
<proteinExistence type="inferred from homology"/>
<evidence type="ECO:0000256" key="6">
    <source>
        <dbReference type="ARBA" id="ARBA00023295"/>
    </source>
</evidence>
<feature type="domain" description="Glycoside hydrolase family 3 C-terminal" evidence="9">
    <location>
        <begin position="472"/>
        <end position="658"/>
    </location>
</feature>
<dbReference type="SUPFAM" id="SSF52279">
    <property type="entry name" value="Beta-D-glucan exohydrolase, C-terminal domain"/>
    <property type="match status" value="1"/>
</dbReference>
<dbReference type="GO" id="GO:0008422">
    <property type="term" value="F:beta-glucosidase activity"/>
    <property type="evidence" value="ECO:0007669"/>
    <property type="project" value="UniProtKB-EC"/>
</dbReference>
<dbReference type="EC" id="3.2.1.21" evidence="3"/>
<evidence type="ECO:0000259" key="9">
    <source>
        <dbReference type="Pfam" id="PF01915"/>
    </source>
</evidence>
<dbReference type="InterPro" id="IPR036881">
    <property type="entry name" value="Glyco_hydro_3_C_sf"/>
</dbReference>
<dbReference type="InterPro" id="IPR051915">
    <property type="entry name" value="Cellulose_Degrad_GH3"/>
</dbReference>
<evidence type="ECO:0000256" key="3">
    <source>
        <dbReference type="ARBA" id="ARBA00012744"/>
    </source>
</evidence>
<dbReference type="AlphaFoldDB" id="A0A1H4L703"/>
<dbReference type="GO" id="GO:0009251">
    <property type="term" value="P:glucan catabolic process"/>
    <property type="evidence" value="ECO:0007669"/>
    <property type="project" value="TreeGrafter"/>
</dbReference>
<sequence>MRLSASAVLASFLAANLSPALVQTPTKSRQPVLGRRSATLLKVDGLEFKDLNHNGKLDLYEDWRKPASARAADLVRQMSVEDLAGVMLHGTLPAIGGAEASIGRGSGYDLARSKEMIDGKRINTFITRLGGDPTLIASSNNALQEIAEATRFGIPLTISTDPRNNFLYTAGASNDAGSFSKWPETTGMAAINDPALTRRYADTVRREYMAVGIREALSPQADLATEPRWARLNGTFGEDADVARAQVKAYVEGMQNGTAGLNSGSVITVVKHWVGYGAQKDGWDSHNYYGRYSSLTNSQLPYHVKPFLGAFEANVAAVMPTYSILENITLGGKPIEQVGAGMNSQLLTGMLRGKYGFQGVVISDWGITSDCSQQCREGMPAGQRATPAQIAMSWGVMDLPRPARFAKTVNAGVDQIGGTEDVAALLAAAKSGELKEPRMREAATRILQQKFETGAFEDPYVDADAAKKIVGNPASLQASADAQKRAMVPLENRSHAVPVKAGAKVWLFHVDPAAARAAGLTVVETPEAADVVIIRAETPSEMLHPGYFFGGRQHEGRLNFRPGDAAYDALLKAGKKPVVMTVYMDRPAILTEVKDKVAALYADFGVSDAALLDVVTGKAKAQGHLPFELPSSMAAVAAQSPGAPHDSARPLYPYGYALK</sequence>
<evidence type="ECO:0000256" key="7">
    <source>
        <dbReference type="SAM" id="SignalP"/>
    </source>
</evidence>
<feature type="chain" id="PRO_5010367597" description="beta-glucosidase" evidence="7">
    <location>
        <begin position="21"/>
        <end position="659"/>
    </location>
</feature>
<dbReference type="EMBL" id="FNSD01000001">
    <property type="protein sequence ID" value="SEB66501.1"/>
    <property type="molecule type" value="Genomic_DNA"/>
</dbReference>
<evidence type="ECO:0000256" key="1">
    <source>
        <dbReference type="ARBA" id="ARBA00000448"/>
    </source>
</evidence>
<feature type="signal peptide" evidence="7">
    <location>
        <begin position="1"/>
        <end position="20"/>
    </location>
</feature>
<dbReference type="InterPro" id="IPR017853">
    <property type="entry name" value="GH"/>
</dbReference>
<organism evidence="10 11">
    <name type="scientific">Terriglobus roseus</name>
    <dbReference type="NCBI Taxonomy" id="392734"/>
    <lineage>
        <taxon>Bacteria</taxon>
        <taxon>Pseudomonadati</taxon>
        <taxon>Acidobacteriota</taxon>
        <taxon>Terriglobia</taxon>
        <taxon>Terriglobales</taxon>
        <taxon>Acidobacteriaceae</taxon>
        <taxon>Terriglobus</taxon>
    </lineage>
</organism>
<dbReference type="Pfam" id="PF01915">
    <property type="entry name" value="Glyco_hydro_3_C"/>
    <property type="match status" value="1"/>
</dbReference>
<keyword evidence="5" id="KW-0378">Hydrolase</keyword>
<gene>
    <name evidence="10" type="ORF">SAMN05443244_1492</name>
</gene>
<dbReference type="SUPFAM" id="SSF51445">
    <property type="entry name" value="(Trans)glycosidases"/>
    <property type="match status" value="1"/>
</dbReference>
<dbReference type="PANTHER" id="PTHR30620:SF16">
    <property type="entry name" value="LYSOSOMAL BETA GLUCOSIDASE"/>
    <property type="match status" value="1"/>
</dbReference>
<dbReference type="Proteomes" id="UP000182409">
    <property type="component" value="Unassembled WGS sequence"/>
</dbReference>
<keyword evidence="6" id="KW-0326">Glycosidase</keyword>
<evidence type="ECO:0000259" key="8">
    <source>
        <dbReference type="Pfam" id="PF00933"/>
    </source>
</evidence>
<evidence type="ECO:0000256" key="2">
    <source>
        <dbReference type="ARBA" id="ARBA00005336"/>
    </source>
</evidence>
<comment type="catalytic activity">
    <reaction evidence="1">
        <text>Hydrolysis of terminal, non-reducing beta-D-glucosyl residues with release of beta-D-glucose.</text>
        <dbReference type="EC" id="3.2.1.21"/>
    </reaction>
</comment>
<protein>
    <recommendedName>
        <fullName evidence="3">beta-glucosidase</fullName>
        <ecNumber evidence="3">3.2.1.21</ecNumber>
    </recommendedName>
</protein>